<sequence>MLQLTKLFLGNLTMFVHKRPDTYDSLRPQICIPKTKASVVVHGIQMNSAI</sequence>
<accession>A0A0A9A6V8</accession>
<protein>
    <submittedName>
        <fullName evidence="1">Uncharacterized protein</fullName>
    </submittedName>
</protein>
<reference evidence="1" key="2">
    <citation type="journal article" date="2015" name="Data Brief">
        <title>Shoot transcriptome of the giant reed, Arundo donax.</title>
        <authorList>
            <person name="Barrero R.A."/>
            <person name="Guerrero F.D."/>
            <person name="Moolhuijzen P."/>
            <person name="Goolsby J.A."/>
            <person name="Tidwell J."/>
            <person name="Bellgard S.E."/>
            <person name="Bellgard M.I."/>
        </authorList>
    </citation>
    <scope>NUCLEOTIDE SEQUENCE</scope>
    <source>
        <tissue evidence="1">Shoot tissue taken approximately 20 cm above the soil surface</tissue>
    </source>
</reference>
<organism evidence="1">
    <name type="scientific">Arundo donax</name>
    <name type="common">Giant reed</name>
    <name type="synonym">Donax arundinaceus</name>
    <dbReference type="NCBI Taxonomy" id="35708"/>
    <lineage>
        <taxon>Eukaryota</taxon>
        <taxon>Viridiplantae</taxon>
        <taxon>Streptophyta</taxon>
        <taxon>Embryophyta</taxon>
        <taxon>Tracheophyta</taxon>
        <taxon>Spermatophyta</taxon>
        <taxon>Magnoliopsida</taxon>
        <taxon>Liliopsida</taxon>
        <taxon>Poales</taxon>
        <taxon>Poaceae</taxon>
        <taxon>PACMAD clade</taxon>
        <taxon>Arundinoideae</taxon>
        <taxon>Arundineae</taxon>
        <taxon>Arundo</taxon>
    </lineage>
</organism>
<proteinExistence type="predicted"/>
<dbReference type="AlphaFoldDB" id="A0A0A9A6V8"/>
<evidence type="ECO:0000313" key="1">
    <source>
        <dbReference type="EMBL" id="JAD42777.1"/>
    </source>
</evidence>
<reference evidence="1" key="1">
    <citation type="submission" date="2014-09" db="EMBL/GenBank/DDBJ databases">
        <authorList>
            <person name="Magalhaes I.L.F."/>
            <person name="Oliveira U."/>
            <person name="Santos F.R."/>
            <person name="Vidigal T.H.D.A."/>
            <person name="Brescovit A.D."/>
            <person name="Santos A.J."/>
        </authorList>
    </citation>
    <scope>NUCLEOTIDE SEQUENCE</scope>
    <source>
        <tissue evidence="1">Shoot tissue taken approximately 20 cm above the soil surface</tissue>
    </source>
</reference>
<dbReference type="EMBL" id="GBRH01255118">
    <property type="protein sequence ID" value="JAD42777.1"/>
    <property type="molecule type" value="Transcribed_RNA"/>
</dbReference>
<name>A0A0A9A6V8_ARUDO</name>